<dbReference type="GO" id="GO:0005975">
    <property type="term" value="P:carbohydrate metabolic process"/>
    <property type="evidence" value="ECO:0007669"/>
    <property type="project" value="InterPro"/>
</dbReference>
<keyword evidence="4" id="KW-0326">Glycosidase</keyword>
<dbReference type="AlphaFoldDB" id="A0A381RUZ9"/>
<dbReference type="GO" id="GO:0004553">
    <property type="term" value="F:hydrolase activity, hydrolyzing O-glycosyl compounds"/>
    <property type="evidence" value="ECO:0007669"/>
    <property type="project" value="InterPro"/>
</dbReference>
<protein>
    <recommendedName>
        <fullName evidence="6">Glycosyl hydrolase family 32 N-terminal domain-containing protein</fullName>
    </recommendedName>
</protein>
<evidence type="ECO:0000256" key="3">
    <source>
        <dbReference type="ARBA" id="ARBA00023277"/>
    </source>
</evidence>
<evidence type="ECO:0000256" key="1">
    <source>
        <dbReference type="ARBA" id="ARBA00009865"/>
    </source>
</evidence>
<dbReference type="Pfam" id="PF04616">
    <property type="entry name" value="Glyco_hydro_43"/>
    <property type="match status" value="1"/>
</dbReference>
<dbReference type="SUPFAM" id="SSF75005">
    <property type="entry name" value="Arabinanase/levansucrase/invertase"/>
    <property type="match status" value="1"/>
</dbReference>
<name>A0A381RUZ9_9ZZZZ</name>
<dbReference type="CDD" id="cd08992">
    <property type="entry name" value="GH117"/>
    <property type="match status" value="1"/>
</dbReference>
<dbReference type="Gene3D" id="2.115.10.20">
    <property type="entry name" value="Glycosyl hydrolase domain, family 43"/>
    <property type="match status" value="1"/>
</dbReference>
<dbReference type="InterPro" id="IPR006710">
    <property type="entry name" value="Glyco_hydro_43"/>
</dbReference>
<evidence type="ECO:0000256" key="4">
    <source>
        <dbReference type="ARBA" id="ARBA00023295"/>
    </source>
</evidence>
<reference evidence="5" key="1">
    <citation type="submission" date="2018-05" db="EMBL/GenBank/DDBJ databases">
        <authorList>
            <person name="Lanie J.A."/>
            <person name="Ng W.-L."/>
            <person name="Kazmierczak K.M."/>
            <person name="Andrzejewski T.M."/>
            <person name="Davidsen T.M."/>
            <person name="Wayne K.J."/>
            <person name="Tettelin H."/>
            <person name="Glass J.I."/>
            <person name="Rusch D."/>
            <person name="Podicherti R."/>
            <person name="Tsui H.-C.T."/>
            <person name="Winkler M.E."/>
        </authorList>
    </citation>
    <scope>NUCLEOTIDE SEQUENCE</scope>
</reference>
<dbReference type="InterPro" id="IPR052176">
    <property type="entry name" value="Glycosyl_Hydrlase_43_Enz"/>
</dbReference>
<sequence>MKTLSKASSRAQNYPCNSPEWYCGFSYTSVIGIGPETGIHRRDPSSIIEVDGILYVFYTRSSGPHFGRSQIGNRASKLFPWDYADIFYSTSKDGINWIEQGIAVSRGESGSFDSRTVCTPDVLAHEGKYYLVYQTQTEQETYTGRSESIGMAIADNPNGPWEKVNHTILTPMEDGEWFGGNVNYNSGMFRGVTHDPSLYFYKNAWWLYYKCGYGYGGIVSEGGHKYAGPDTRWGVAISNKPEGPYRHSDLNPITNSGHETMLWHYNGGIAALLNRDGPEQDTIQWASDGLNFEIMSHVHNTPQAPGAFRAEISYQHPLDGVRWGLCHIDERGALWNHIVRFDTDPRFSYKFGLGYAETNTASIF</sequence>
<organism evidence="5">
    <name type="scientific">marine metagenome</name>
    <dbReference type="NCBI Taxonomy" id="408172"/>
    <lineage>
        <taxon>unclassified sequences</taxon>
        <taxon>metagenomes</taxon>
        <taxon>ecological metagenomes</taxon>
    </lineage>
</organism>
<proteinExistence type="inferred from homology"/>
<evidence type="ECO:0000313" key="5">
    <source>
        <dbReference type="EMBL" id="SUZ95690.1"/>
    </source>
</evidence>
<keyword evidence="3" id="KW-0119">Carbohydrate metabolism</keyword>
<dbReference type="PANTHER" id="PTHR43772">
    <property type="entry name" value="ENDO-1,4-BETA-XYLANASE"/>
    <property type="match status" value="1"/>
</dbReference>
<dbReference type="InterPro" id="IPR023296">
    <property type="entry name" value="Glyco_hydro_beta-prop_sf"/>
</dbReference>
<dbReference type="PANTHER" id="PTHR43772:SF2">
    <property type="entry name" value="PUTATIVE (AFU_ORTHOLOGUE AFUA_2G04480)-RELATED"/>
    <property type="match status" value="1"/>
</dbReference>
<evidence type="ECO:0008006" key="6">
    <source>
        <dbReference type="Google" id="ProtNLM"/>
    </source>
</evidence>
<accession>A0A381RUZ9</accession>
<keyword evidence="2" id="KW-0378">Hydrolase</keyword>
<evidence type="ECO:0000256" key="2">
    <source>
        <dbReference type="ARBA" id="ARBA00022801"/>
    </source>
</evidence>
<gene>
    <name evidence="5" type="ORF">METZ01_LOCUS48544</name>
</gene>
<comment type="similarity">
    <text evidence="1">Belongs to the glycosyl hydrolase 43 family.</text>
</comment>
<dbReference type="EMBL" id="UINC01002346">
    <property type="protein sequence ID" value="SUZ95690.1"/>
    <property type="molecule type" value="Genomic_DNA"/>
</dbReference>